<accession>A0A830GG46</accession>
<feature type="compositionally biased region" description="Gly residues" evidence="8">
    <location>
        <begin position="294"/>
        <end position="312"/>
    </location>
</feature>
<dbReference type="Proteomes" id="UP000605784">
    <property type="component" value="Unassembled WGS sequence"/>
</dbReference>
<evidence type="ECO:0000256" key="1">
    <source>
        <dbReference type="ARBA" id="ARBA00004141"/>
    </source>
</evidence>
<feature type="transmembrane region" description="Helical" evidence="9">
    <location>
        <begin position="196"/>
        <end position="217"/>
    </location>
</feature>
<feature type="domain" description="AN1-type" evidence="10">
    <location>
        <begin position="4"/>
        <end position="41"/>
    </location>
</feature>
<dbReference type="SMART" id="SM00154">
    <property type="entry name" value="ZnF_AN1"/>
    <property type="match status" value="1"/>
</dbReference>
<dbReference type="GO" id="GO:0016020">
    <property type="term" value="C:membrane"/>
    <property type="evidence" value="ECO:0007669"/>
    <property type="project" value="UniProtKB-SubCell"/>
</dbReference>
<feature type="transmembrane region" description="Helical" evidence="9">
    <location>
        <begin position="91"/>
        <end position="111"/>
    </location>
</feature>
<reference evidence="11" key="2">
    <citation type="submission" date="2020-09" db="EMBL/GenBank/DDBJ databases">
        <authorList>
            <person name="Sun Q."/>
            <person name="Ohkuma M."/>
        </authorList>
    </citation>
    <scope>NUCLEOTIDE SEQUENCE</scope>
    <source>
        <strain evidence="11">JCM 17820</strain>
    </source>
</reference>
<evidence type="ECO:0000256" key="2">
    <source>
        <dbReference type="ARBA" id="ARBA00022692"/>
    </source>
</evidence>
<protein>
    <submittedName>
        <fullName evidence="11">Rhomboid family intramembrane serine protease</fullName>
    </submittedName>
</protein>
<feature type="transmembrane region" description="Helical" evidence="9">
    <location>
        <begin position="131"/>
        <end position="160"/>
    </location>
</feature>
<feature type="transmembrane region" description="Helical" evidence="9">
    <location>
        <begin position="172"/>
        <end position="190"/>
    </location>
</feature>
<dbReference type="InterPro" id="IPR035952">
    <property type="entry name" value="Rhomboid-like_sf"/>
</dbReference>
<sequence length="312" mass="33170">MSECDVCGKQENMPYQCGHCGGTFCAEHRLPESHNCAGLDNWNDPQGVFDSGFDDSVDSGGSSQSGGLTGRLGFDTGPGGPMAYFRGNMTYVFLAVMAITFLLEIVVLRVLGSQQLFQTLFVLHPNNPEYVWTWVTSVFAHSPRGFYHILGNGIIIYFFGRIVEQQLGSKRFTVFFLVSGMLAGLGQIALQAVQGTGAYGVLGASGAALAILAFLTVLNPGLRVYLYFLIPVPIWAITGFYVLFSILGSLSPGSVGLLGGNIAHTAHLIGLAIGLWYGRKFKSQMRVPSQLQFGRGGGGPGGPGGPGGRGPF</sequence>
<evidence type="ECO:0000256" key="5">
    <source>
        <dbReference type="ARBA" id="ARBA00022833"/>
    </source>
</evidence>
<evidence type="ECO:0000313" key="11">
    <source>
        <dbReference type="EMBL" id="GGN86095.1"/>
    </source>
</evidence>
<keyword evidence="2 9" id="KW-0812">Transmembrane</keyword>
<dbReference type="GO" id="GO:0006508">
    <property type="term" value="P:proteolysis"/>
    <property type="evidence" value="ECO:0007669"/>
    <property type="project" value="UniProtKB-KW"/>
</dbReference>
<feature type="transmembrane region" description="Helical" evidence="9">
    <location>
        <begin position="224"/>
        <end position="244"/>
    </location>
</feature>
<dbReference type="GO" id="GO:0004252">
    <property type="term" value="F:serine-type endopeptidase activity"/>
    <property type="evidence" value="ECO:0007669"/>
    <property type="project" value="InterPro"/>
</dbReference>
<keyword evidence="11" id="KW-0645">Protease</keyword>
<dbReference type="InterPro" id="IPR000058">
    <property type="entry name" value="Znf_AN1"/>
</dbReference>
<keyword evidence="12" id="KW-1185">Reference proteome</keyword>
<keyword evidence="5" id="KW-0862">Zinc</keyword>
<keyword evidence="7 9" id="KW-0472">Membrane</keyword>
<evidence type="ECO:0000256" key="4">
    <source>
        <dbReference type="ARBA" id="ARBA00022771"/>
    </source>
</evidence>
<evidence type="ECO:0000256" key="9">
    <source>
        <dbReference type="SAM" id="Phobius"/>
    </source>
</evidence>
<evidence type="ECO:0000259" key="10">
    <source>
        <dbReference type="SMART" id="SM00154"/>
    </source>
</evidence>
<dbReference type="PANTHER" id="PTHR43066:SF11">
    <property type="entry name" value="PEPTIDASE S54 RHOMBOID DOMAIN-CONTAINING PROTEIN"/>
    <property type="match status" value="1"/>
</dbReference>
<keyword evidence="4" id="KW-0863">Zinc-finger</keyword>
<feature type="transmembrane region" description="Helical" evidence="9">
    <location>
        <begin position="256"/>
        <end position="277"/>
    </location>
</feature>
<dbReference type="SUPFAM" id="SSF118310">
    <property type="entry name" value="AN1-like Zinc finger"/>
    <property type="match status" value="1"/>
</dbReference>
<reference evidence="11" key="1">
    <citation type="journal article" date="2014" name="Int. J. Syst. Evol. Microbiol.">
        <title>Complete genome sequence of Corynebacterium casei LMG S-19264T (=DSM 44701T), isolated from a smear-ripened cheese.</title>
        <authorList>
            <consortium name="US DOE Joint Genome Institute (JGI-PGF)"/>
            <person name="Walter F."/>
            <person name="Albersmeier A."/>
            <person name="Kalinowski J."/>
            <person name="Ruckert C."/>
        </authorList>
    </citation>
    <scope>NUCLEOTIDE SEQUENCE</scope>
    <source>
        <strain evidence="11">JCM 17820</strain>
    </source>
</reference>
<keyword evidence="11" id="KW-0378">Hydrolase</keyword>
<organism evidence="11 12">
    <name type="scientific">Haloarcula pellucida</name>
    <dbReference type="NCBI Taxonomy" id="1427151"/>
    <lineage>
        <taxon>Archaea</taxon>
        <taxon>Methanobacteriati</taxon>
        <taxon>Methanobacteriota</taxon>
        <taxon>Stenosarchaea group</taxon>
        <taxon>Halobacteria</taxon>
        <taxon>Halobacteriales</taxon>
        <taxon>Haloarculaceae</taxon>
        <taxon>Haloarcula</taxon>
    </lineage>
</organism>
<dbReference type="Pfam" id="PF01428">
    <property type="entry name" value="zf-AN1"/>
    <property type="match status" value="1"/>
</dbReference>
<comment type="caution">
    <text evidence="11">The sequence shown here is derived from an EMBL/GenBank/DDBJ whole genome shotgun (WGS) entry which is preliminary data.</text>
</comment>
<name>A0A830GG46_9EURY</name>
<gene>
    <name evidence="11" type="ORF">GCM10009030_03450</name>
</gene>
<evidence type="ECO:0000256" key="7">
    <source>
        <dbReference type="ARBA" id="ARBA00023136"/>
    </source>
</evidence>
<dbReference type="PANTHER" id="PTHR43066">
    <property type="entry name" value="RHOMBOID-RELATED PROTEIN"/>
    <property type="match status" value="1"/>
</dbReference>
<evidence type="ECO:0000256" key="8">
    <source>
        <dbReference type="SAM" id="MobiDB-lite"/>
    </source>
</evidence>
<dbReference type="AlphaFoldDB" id="A0A830GG46"/>
<evidence type="ECO:0000313" key="12">
    <source>
        <dbReference type="Proteomes" id="UP000605784"/>
    </source>
</evidence>
<dbReference type="GO" id="GO:0008270">
    <property type="term" value="F:zinc ion binding"/>
    <property type="evidence" value="ECO:0007669"/>
    <property type="project" value="UniProtKB-KW"/>
</dbReference>
<evidence type="ECO:0000256" key="6">
    <source>
        <dbReference type="ARBA" id="ARBA00022989"/>
    </source>
</evidence>
<dbReference type="Gene3D" id="1.20.1540.10">
    <property type="entry name" value="Rhomboid-like"/>
    <property type="match status" value="1"/>
</dbReference>
<dbReference type="EMBL" id="BMOU01000001">
    <property type="protein sequence ID" value="GGN86095.1"/>
    <property type="molecule type" value="Genomic_DNA"/>
</dbReference>
<feature type="region of interest" description="Disordered" evidence="8">
    <location>
        <begin position="292"/>
        <end position="312"/>
    </location>
</feature>
<dbReference type="InterPro" id="IPR035896">
    <property type="entry name" value="AN1-like_Znf"/>
</dbReference>
<dbReference type="RefSeq" id="WP_188993971.1">
    <property type="nucleotide sequence ID" value="NZ_BMOU01000001.1"/>
</dbReference>
<keyword evidence="3" id="KW-0479">Metal-binding</keyword>
<dbReference type="Gene3D" id="4.10.1110.10">
    <property type="entry name" value="AN1-like Zinc finger"/>
    <property type="match status" value="1"/>
</dbReference>
<dbReference type="SUPFAM" id="SSF144091">
    <property type="entry name" value="Rhomboid-like"/>
    <property type="match status" value="1"/>
</dbReference>
<comment type="subcellular location">
    <subcellularLocation>
        <location evidence="1">Membrane</location>
        <topology evidence="1">Multi-pass membrane protein</topology>
    </subcellularLocation>
</comment>
<proteinExistence type="predicted"/>
<dbReference type="InterPro" id="IPR022764">
    <property type="entry name" value="Peptidase_S54_rhomboid_dom"/>
</dbReference>
<evidence type="ECO:0000256" key="3">
    <source>
        <dbReference type="ARBA" id="ARBA00022723"/>
    </source>
</evidence>
<keyword evidence="6 9" id="KW-1133">Transmembrane helix</keyword>
<dbReference type="Pfam" id="PF01694">
    <property type="entry name" value="Rhomboid"/>
    <property type="match status" value="1"/>
</dbReference>